<dbReference type="PROSITE" id="PS00156">
    <property type="entry name" value="OMPDECASE"/>
    <property type="match status" value="1"/>
</dbReference>
<dbReference type="HOGENOM" id="CLU_060704_0_0_11"/>
<dbReference type="GO" id="GO:0006207">
    <property type="term" value="P:'de novo' pyrimidine nucleobase biosynthetic process"/>
    <property type="evidence" value="ECO:0007669"/>
    <property type="project" value="InterPro"/>
</dbReference>
<comment type="catalytic activity">
    <reaction evidence="6 7">
        <text>orotidine 5'-phosphate + H(+) = UMP + CO2</text>
        <dbReference type="Rhea" id="RHEA:11596"/>
        <dbReference type="ChEBI" id="CHEBI:15378"/>
        <dbReference type="ChEBI" id="CHEBI:16526"/>
        <dbReference type="ChEBI" id="CHEBI:57538"/>
        <dbReference type="ChEBI" id="CHEBI:57865"/>
        <dbReference type="EC" id="4.1.1.23"/>
    </reaction>
</comment>
<dbReference type="GO" id="GO:0004590">
    <property type="term" value="F:orotidine-5'-phosphate decarboxylase activity"/>
    <property type="evidence" value="ECO:0007669"/>
    <property type="project" value="UniProtKB-UniRule"/>
</dbReference>
<evidence type="ECO:0000256" key="8">
    <source>
        <dbReference type="SAM" id="MobiDB-lite"/>
    </source>
</evidence>
<feature type="active site" description="Proton donor" evidence="7">
    <location>
        <position position="97"/>
    </location>
</feature>
<keyword evidence="5 7" id="KW-0456">Lyase</keyword>
<evidence type="ECO:0000256" key="3">
    <source>
        <dbReference type="ARBA" id="ARBA00022793"/>
    </source>
</evidence>
<evidence type="ECO:0000259" key="9">
    <source>
        <dbReference type="SMART" id="SM00934"/>
    </source>
</evidence>
<accession>G5ERL3</accession>
<dbReference type="AlphaFoldDB" id="G5ERL3"/>
<name>G5ERL3_9MICC</name>
<dbReference type="InterPro" id="IPR001754">
    <property type="entry name" value="OMPdeCOase_dom"/>
</dbReference>
<dbReference type="InterPro" id="IPR011995">
    <property type="entry name" value="OMPdecase_type-2"/>
</dbReference>
<dbReference type="InterPro" id="IPR011060">
    <property type="entry name" value="RibuloseP-bd_barrel"/>
</dbReference>
<dbReference type="HAMAP" id="MF_01215">
    <property type="entry name" value="OMPdecase_type2"/>
    <property type="match status" value="1"/>
</dbReference>
<sequence>MSATFGDRLAKAMAERGPLCVGIDPHPNLLEQWGLEDSAAGLAAFTEAVYEGCAPFAAALKPQVALFERHGSAGLAVLEALFARAAADGVLIVADAKRGDIGSTMKAYADAWLGSSSPLGTDSVTLSPYLGFESLRPALDLADENDRGTFVLALTSNPEGKSVQHVGASESGHSGEAEGYSGEAGGAVAKRIIAAATAENASRQWEQMGPCGLVVGATVGQALVDLGIDLSVFNGPILSPGYGAQGASAADLYRVFAGVESQVLVNSSRGVLAAGPSVEGLAKAAQAARDDLLAARGA</sequence>
<organism evidence="10 11">
    <name type="scientific">Rothia mucilaginosa M508</name>
    <dbReference type="NCBI Taxonomy" id="563033"/>
    <lineage>
        <taxon>Bacteria</taxon>
        <taxon>Bacillati</taxon>
        <taxon>Actinomycetota</taxon>
        <taxon>Actinomycetes</taxon>
        <taxon>Micrococcales</taxon>
        <taxon>Micrococcaceae</taxon>
        <taxon>Rothia</taxon>
    </lineage>
</organism>
<feature type="region of interest" description="Disordered" evidence="8">
    <location>
        <begin position="161"/>
        <end position="182"/>
    </location>
</feature>
<evidence type="ECO:0000313" key="10">
    <source>
        <dbReference type="EMBL" id="EHB88244.1"/>
    </source>
</evidence>
<dbReference type="SMART" id="SM00934">
    <property type="entry name" value="OMPdecase"/>
    <property type="match status" value="1"/>
</dbReference>
<dbReference type="CDD" id="cd04725">
    <property type="entry name" value="OMP_decarboxylase_like"/>
    <property type="match status" value="1"/>
</dbReference>
<evidence type="ECO:0000256" key="7">
    <source>
        <dbReference type="HAMAP-Rule" id="MF_01215"/>
    </source>
</evidence>
<feature type="domain" description="Orotidine 5'-phosphate decarboxylase" evidence="9">
    <location>
        <begin position="18"/>
        <end position="284"/>
    </location>
</feature>
<dbReference type="InterPro" id="IPR013785">
    <property type="entry name" value="Aldolase_TIM"/>
</dbReference>
<dbReference type="EC" id="4.1.1.23" evidence="7"/>
<reference evidence="10 11" key="1">
    <citation type="submission" date="2011-08" db="EMBL/GenBank/DDBJ databases">
        <title>The Genome Sequence of Rothia mucilaginosa M508.</title>
        <authorList>
            <consortium name="The Broad Institute Genome Sequencing Platform"/>
            <consortium name="The Broad Institute Genome Sequencing Center for Infectious Disease"/>
            <person name="Earl A."/>
            <person name="Ward D."/>
            <person name="Feldgarden M."/>
            <person name="Gevers D."/>
            <person name="Sibley C.D."/>
            <person name="Field T.R."/>
            <person name="Grinwis M."/>
            <person name="Eshaghurshan C.S."/>
            <person name="Surette M.G."/>
            <person name="Young S.K."/>
            <person name="Zeng Q."/>
            <person name="Gargeya S."/>
            <person name="Fitzgerald M."/>
            <person name="Haas B."/>
            <person name="Abouelleil A."/>
            <person name="Alvarado L."/>
            <person name="Arachchi H.M."/>
            <person name="Berlin A."/>
            <person name="Brown A."/>
            <person name="Chapman S.B."/>
            <person name="Chen Z."/>
            <person name="Dunbar C."/>
            <person name="Freedman E."/>
            <person name="Gearin G."/>
            <person name="Gellesch M."/>
            <person name="Goldberg J."/>
            <person name="Griggs A."/>
            <person name="Gujja S."/>
            <person name="Heiman D."/>
            <person name="Howarth C."/>
            <person name="Larson L."/>
            <person name="Lui A."/>
            <person name="MacDonald P.J.P."/>
            <person name="Montmayeur A."/>
            <person name="Murphy C."/>
            <person name="Neiman D."/>
            <person name="Pearson M."/>
            <person name="Priest M."/>
            <person name="Roberts A."/>
            <person name="Saif S."/>
            <person name="Shea T."/>
            <person name="Shenoy N."/>
            <person name="Sisk P."/>
            <person name="Stolte C."/>
            <person name="Sykes S."/>
            <person name="Wortman J."/>
            <person name="Nusbaum C."/>
            <person name="Birren B."/>
        </authorList>
    </citation>
    <scope>NUCLEOTIDE SEQUENCE [LARGE SCALE GENOMIC DNA]</scope>
    <source>
        <strain evidence="10 11">M508</strain>
    </source>
</reference>
<dbReference type="Gene3D" id="3.20.20.70">
    <property type="entry name" value="Aldolase class I"/>
    <property type="match status" value="1"/>
</dbReference>
<dbReference type="SUPFAM" id="SSF51366">
    <property type="entry name" value="Ribulose-phoshate binding barrel"/>
    <property type="match status" value="1"/>
</dbReference>
<keyword evidence="4 7" id="KW-0665">Pyrimidine biosynthesis</keyword>
<evidence type="ECO:0000313" key="11">
    <source>
        <dbReference type="Proteomes" id="UP000004897"/>
    </source>
</evidence>
<protein>
    <recommendedName>
        <fullName evidence="7">Orotidine 5'-phosphate decarboxylase</fullName>
        <ecNumber evidence="7">4.1.1.23</ecNumber>
    </recommendedName>
    <alternativeName>
        <fullName evidence="7">OMP decarboxylase</fullName>
        <shortName evidence="7">OMPDCase</shortName>
        <shortName evidence="7">OMPdecase</shortName>
    </alternativeName>
</protein>
<dbReference type="RefSeq" id="WP_005505948.1">
    <property type="nucleotide sequence ID" value="NZ_JH370351.1"/>
</dbReference>
<dbReference type="Proteomes" id="UP000004897">
    <property type="component" value="Unassembled WGS sequence"/>
</dbReference>
<comment type="caution">
    <text evidence="10">The sequence shown here is derived from an EMBL/GenBank/DDBJ whole genome shotgun (WGS) entry which is preliminary data.</text>
</comment>
<evidence type="ECO:0000256" key="1">
    <source>
        <dbReference type="ARBA" id="ARBA00004861"/>
    </source>
</evidence>
<dbReference type="GO" id="GO:0044205">
    <property type="term" value="P:'de novo' UMP biosynthetic process"/>
    <property type="evidence" value="ECO:0007669"/>
    <property type="project" value="UniProtKB-UniRule"/>
</dbReference>
<dbReference type="PANTHER" id="PTHR43375">
    <property type="entry name" value="OROTIDINE 5'-PHOSPHATE DECARBOXYLASE"/>
    <property type="match status" value="1"/>
</dbReference>
<gene>
    <name evidence="7" type="primary">pyrF</name>
    <name evidence="10" type="ORF">HMPREF0737_00923</name>
</gene>
<dbReference type="PANTHER" id="PTHR43375:SF1">
    <property type="entry name" value="OROTIDINE 5'-PHOSPHATE DECARBOXYLASE"/>
    <property type="match status" value="1"/>
</dbReference>
<feature type="compositionally biased region" description="Low complexity" evidence="8">
    <location>
        <begin position="167"/>
        <end position="182"/>
    </location>
</feature>
<evidence type="ECO:0000256" key="6">
    <source>
        <dbReference type="ARBA" id="ARBA00049157"/>
    </source>
</evidence>
<proteinExistence type="inferred from homology"/>
<evidence type="ECO:0000256" key="5">
    <source>
        <dbReference type="ARBA" id="ARBA00023239"/>
    </source>
</evidence>
<dbReference type="Pfam" id="PF00215">
    <property type="entry name" value="OMPdecase"/>
    <property type="match status" value="1"/>
</dbReference>
<dbReference type="NCBIfam" id="TIGR02127">
    <property type="entry name" value="pyrF_sub2"/>
    <property type="match status" value="1"/>
</dbReference>
<comment type="similarity">
    <text evidence="2 7">Belongs to the OMP decarboxylase family. Type 2 subfamily.</text>
</comment>
<evidence type="ECO:0000256" key="4">
    <source>
        <dbReference type="ARBA" id="ARBA00022975"/>
    </source>
</evidence>
<keyword evidence="3 7" id="KW-0210">Decarboxylase</keyword>
<dbReference type="EMBL" id="ACSB01000007">
    <property type="protein sequence ID" value="EHB88244.1"/>
    <property type="molecule type" value="Genomic_DNA"/>
</dbReference>
<dbReference type="InterPro" id="IPR018089">
    <property type="entry name" value="OMPdecase_AS"/>
</dbReference>
<dbReference type="PATRIC" id="fig|563033.4.peg.912"/>
<evidence type="ECO:0000256" key="2">
    <source>
        <dbReference type="ARBA" id="ARBA00008847"/>
    </source>
</evidence>
<dbReference type="UniPathway" id="UPA00070">
    <property type="reaction ID" value="UER00120"/>
</dbReference>
<comment type="pathway">
    <text evidence="1 7">Pyrimidine metabolism; UMP biosynthesis via de novo pathway; UMP from orotate: step 2/2.</text>
</comment>